<dbReference type="InterPro" id="IPR020103">
    <property type="entry name" value="PsdUridine_synth_cat_dom_sf"/>
</dbReference>
<dbReference type="PANTHER" id="PTHR21600:SF87">
    <property type="entry name" value="RNA PSEUDOURIDYLATE SYNTHASE DOMAIN-CONTAINING PROTEIN 1"/>
    <property type="match status" value="1"/>
</dbReference>
<dbReference type="PANTHER" id="PTHR21600">
    <property type="entry name" value="MITOCHONDRIAL RNA PSEUDOURIDINE SYNTHASE"/>
    <property type="match status" value="1"/>
</dbReference>
<sequence>MTSLAKPVTEFPHKGFKYLKLIHQSPHYIAVYKPAHTTCQDEPDNPSSLSNLLRRKTPELFTAREHPFHAPKGVHRLDLQVTGCVLYGTSAYGTRQLAKNFRKRTVQKGYLAILSKLDATTAQHDGMCLHASQMGKDSQVCICVGYDLMRAEITNFESMRPEI</sequence>
<evidence type="ECO:0000256" key="1">
    <source>
        <dbReference type="ARBA" id="ARBA00010876"/>
    </source>
</evidence>
<dbReference type="SUPFAM" id="SSF55120">
    <property type="entry name" value="Pseudouridine synthase"/>
    <property type="match status" value="1"/>
</dbReference>
<organism evidence="3 4">
    <name type="scientific">Taphrina deformans (strain PYCC 5710 / ATCC 11124 / CBS 356.35 / IMI 108563 / JCM 9778 / NBRC 8474)</name>
    <name type="common">Peach leaf curl fungus</name>
    <name type="synonym">Lalaria deformans</name>
    <dbReference type="NCBI Taxonomy" id="1097556"/>
    <lineage>
        <taxon>Eukaryota</taxon>
        <taxon>Fungi</taxon>
        <taxon>Dikarya</taxon>
        <taxon>Ascomycota</taxon>
        <taxon>Taphrinomycotina</taxon>
        <taxon>Taphrinomycetes</taxon>
        <taxon>Taphrinales</taxon>
        <taxon>Taphrinaceae</taxon>
        <taxon>Taphrina</taxon>
    </lineage>
</organism>
<name>R4XF58_TAPDE</name>
<dbReference type="GO" id="GO:0003723">
    <property type="term" value="F:RNA binding"/>
    <property type="evidence" value="ECO:0007669"/>
    <property type="project" value="InterPro"/>
</dbReference>
<keyword evidence="4" id="KW-1185">Reference proteome</keyword>
<dbReference type="InterPro" id="IPR050188">
    <property type="entry name" value="RluA_PseudoU_synthase"/>
</dbReference>
<reference evidence="3 4" key="1">
    <citation type="journal article" date="2013" name="MBio">
        <title>Genome sequencing of the plant pathogen Taphrina deformans, the causal agent of peach leaf curl.</title>
        <authorList>
            <person name="Cisse O.H."/>
            <person name="Almeida J.M.G.C.F."/>
            <person name="Fonseca A."/>
            <person name="Kumar A.A."/>
            <person name="Salojaervi J."/>
            <person name="Overmyer K."/>
            <person name="Hauser P.M."/>
            <person name="Pagni M."/>
        </authorList>
    </citation>
    <scope>NUCLEOTIDE SEQUENCE [LARGE SCALE GENOMIC DNA]</scope>
    <source>
        <strain evidence="4">PYCC 5710 / ATCC 11124 / CBS 356.35 / IMI 108563 / JCM 9778 / NBRC 8474</strain>
    </source>
</reference>
<gene>
    <name evidence="3" type="ORF">TAPDE_001902</name>
</gene>
<dbReference type="Proteomes" id="UP000013776">
    <property type="component" value="Unassembled WGS sequence"/>
</dbReference>
<feature type="domain" description="Pseudouridine synthase RsuA/RluA-like" evidence="2">
    <location>
        <begin position="27"/>
        <end position="115"/>
    </location>
</feature>
<dbReference type="InterPro" id="IPR006145">
    <property type="entry name" value="PsdUridine_synth_RsuA/RluA"/>
</dbReference>
<evidence type="ECO:0000259" key="2">
    <source>
        <dbReference type="Pfam" id="PF00849"/>
    </source>
</evidence>
<protein>
    <recommendedName>
        <fullName evidence="2">Pseudouridine synthase RsuA/RluA-like domain-containing protein</fullName>
    </recommendedName>
</protein>
<evidence type="ECO:0000313" key="3">
    <source>
        <dbReference type="EMBL" id="CCG81992.1"/>
    </source>
</evidence>
<dbReference type="EMBL" id="CAHR02000066">
    <property type="protein sequence ID" value="CCG81992.1"/>
    <property type="molecule type" value="Genomic_DNA"/>
</dbReference>
<comment type="caution">
    <text evidence="3">The sequence shown here is derived from an EMBL/GenBank/DDBJ whole genome shotgun (WGS) entry which is preliminary data.</text>
</comment>
<dbReference type="GO" id="GO:0000455">
    <property type="term" value="P:enzyme-directed rRNA pseudouridine synthesis"/>
    <property type="evidence" value="ECO:0007669"/>
    <property type="project" value="TreeGrafter"/>
</dbReference>
<evidence type="ECO:0000313" key="4">
    <source>
        <dbReference type="Proteomes" id="UP000013776"/>
    </source>
</evidence>
<dbReference type="VEuPathDB" id="FungiDB:TAPDE_001902"/>
<dbReference type="Pfam" id="PF00849">
    <property type="entry name" value="PseudoU_synth_2"/>
    <property type="match status" value="1"/>
</dbReference>
<proteinExistence type="inferred from homology"/>
<dbReference type="Gene3D" id="3.30.2350.10">
    <property type="entry name" value="Pseudouridine synthase"/>
    <property type="match status" value="1"/>
</dbReference>
<dbReference type="AlphaFoldDB" id="R4XF58"/>
<dbReference type="GO" id="GO:0009982">
    <property type="term" value="F:pseudouridine synthase activity"/>
    <property type="evidence" value="ECO:0007669"/>
    <property type="project" value="InterPro"/>
</dbReference>
<comment type="similarity">
    <text evidence="1">Belongs to the pseudouridine synthase RluA family.</text>
</comment>
<dbReference type="OrthoDB" id="428658at2759"/>
<accession>R4XF58</accession>